<sequence length="260" mass="29141">MEKKHGALLRHEVAYVLGQMRDGNEEVVEGLRKVLRDTEDDVMVRHEAAEALGAIGIPQMKQVLEEHLEDASREVAETCELALRRIVDEQKRKVEEKAEGGESVFNTVDPTLVSEEVQNTDAEKLEALALDESANMHDRYEAIFAVRNKGGKQAVDLMAKCLEQSKSALLKHEVAFVLGQLQNTEATDVLIKILRDEREHPMVRHEAAEALGSVAEKNKDVLKLLEDYCGNECLPVAQSCMVALDMLENQEDFEYCEALN</sequence>
<dbReference type="SUPFAM" id="SSF48371">
    <property type="entry name" value="ARM repeat"/>
    <property type="match status" value="1"/>
</dbReference>
<dbReference type="STRING" id="1764295.A0A5B8N0U0"/>
<dbReference type="Gene3D" id="1.25.10.10">
    <property type="entry name" value="Leucine-rich Repeat Variant"/>
    <property type="match status" value="2"/>
</dbReference>
<evidence type="ECO:0000313" key="1">
    <source>
        <dbReference type="EMBL" id="QDZ25535.1"/>
    </source>
</evidence>
<dbReference type="InterPro" id="IPR011989">
    <property type="entry name" value="ARM-like"/>
</dbReference>
<organism evidence="1 2">
    <name type="scientific">Chloropicon primus</name>
    <dbReference type="NCBI Taxonomy" id="1764295"/>
    <lineage>
        <taxon>Eukaryota</taxon>
        <taxon>Viridiplantae</taxon>
        <taxon>Chlorophyta</taxon>
        <taxon>Chloropicophyceae</taxon>
        <taxon>Chloropicales</taxon>
        <taxon>Chloropicaceae</taxon>
        <taxon>Chloropicon</taxon>
    </lineage>
</organism>
<dbReference type="OrthoDB" id="421002at2759"/>
<proteinExistence type="predicted"/>
<dbReference type="EMBL" id="CP031050">
    <property type="protein sequence ID" value="QDZ25535.1"/>
    <property type="molecule type" value="Genomic_DNA"/>
</dbReference>
<protein>
    <submittedName>
        <fullName evidence="1">Deoxyhypusine hydroxylase</fullName>
    </submittedName>
</protein>
<keyword evidence="2" id="KW-1185">Reference proteome</keyword>
<evidence type="ECO:0000313" key="2">
    <source>
        <dbReference type="Proteomes" id="UP000316726"/>
    </source>
</evidence>
<gene>
    <name evidence="1" type="ORF">A3770_17p80530</name>
</gene>
<dbReference type="GO" id="GO:0016491">
    <property type="term" value="F:oxidoreductase activity"/>
    <property type="evidence" value="ECO:0007669"/>
    <property type="project" value="TreeGrafter"/>
</dbReference>
<dbReference type="SMART" id="SM00567">
    <property type="entry name" value="EZ_HEAT"/>
    <property type="match status" value="5"/>
</dbReference>
<dbReference type="AlphaFoldDB" id="A0A5B8N0U0"/>
<accession>A0A5B8N0U0</accession>
<reference evidence="1 2" key="1">
    <citation type="submission" date="2018-07" db="EMBL/GenBank/DDBJ databases">
        <title>The complete nuclear genome of the prasinophyte Chloropicon primus (CCMP1205).</title>
        <authorList>
            <person name="Pombert J.-F."/>
            <person name="Otis C."/>
            <person name="Turmel M."/>
            <person name="Lemieux C."/>
        </authorList>
    </citation>
    <scope>NUCLEOTIDE SEQUENCE [LARGE SCALE GENOMIC DNA]</scope>
    <source>
        <strain evidence="1 2">CCMP1205</strain>
    </source>
</reference>
<dbReference type="InterPro" id="IPR004155">
    <property type="entry name" value="PBS_lyase_HEAT"/>
</dbReference>
<dbReference type="InterPro" id="IPR016024">
    <property type="entry name" value="ARM-type_fold"/>
</dbReference>
<dbReference type="PANTHER" id="PTHR12697:SF5">
    <property type="entry name" value="DEOXYHYPUSINE HYDROXYLASE"/>
    <property type="match status" value="1"/>
</dbReference>
<name>A0A5B8N0U0_9CHLO</name>
<dbReference type="PANTHER" id="PTHR12697">
    <property type="entry name" value="PBS LYASE HEAT-LIKE PROTEIN"/>
    <property type="match status" value="1"/>
</dbReference>
<dbReference type="Proteomes" id="UP000316726">
    <property type="component" value="Chromosome 17"/>
</dbReference>
<dbReference type="Pfam" id="PF13646">
    <property type="entry name" value="HEAT_2"/>
    <property type="match status" value="2"/>
</dbReference>